<dbReference type="PANTHER" id="PTHR20930">
    <property type="entry name" value="OVARIAN CARCINOMA ANTIGEN CA125-RELATED"/>
    <property type="match status" value="1"/>
</dbReference>
<proteinExistence type="predicted"/>
<dbReference type="PROSITE" id="PS51745">
    <property type="entry name" value="PB1"/>
    <property type="match status" value="1"/>
</dbReference>
<name>A0A9N8ZLL5_9GLOM</name>
<dbReference type="CDD" id="cd05992">
    <property type="entry name" value="PB1"/>
    <property type="match status" value="1"/>
</dbReference>
<feature type="compositionally biased region" description="Basic and acidic residues" evidence="1">
    <location>
        <begin position="500"/>
        <end position="520"/>
    </location>
</feature>
<accession>A0A9N8ZLL5</accession>
<dbReference type="PROSITE" id="PS50030">
    <property type="entry name" value="UBA"/>
    <property type="match status" value="1"/>
</dbReference>
<dbReference type="EMBL" id="CAJVPI010000201">
    <property type="protein sequence ID" value="CAG8499678.1"/>
    <property type="molecule type" value="Genomic_DNA"/>
</dbReference>
<dbReference type="InterPro" id="IPR015940">
    <property type="entry name" value="UBA"/>
</dbReference>
<feature type="domain" description="PB1" evidence="3">
    <location>
        <begin position="2"/>
        <end position="82"/>
    </location>
</feature>
<feature type="region of interest" description="Disordered" evidence="1">
    <location>
        <begin position="120"/>
        <end position="183"/>
    </location>
</feature>
<dbReference type="Proteomes" id="UP000789739">
    <property type="component" value="Unassembled WGS sequence"/>
</dbReference>
<dbReference type="InterPro" id="IPR053793">
    <property type="entry name" value="PB1-like"/>
</dbReference>
<dbReference type="SMART" id="SM00165">
    <property type="entry name" value="UBA"/>
    <property type="match status" value="1"/>
</dbReference>
<evidence type="ECO:0000313" key="5">
    <source>
        <dbReference type="Proteomes" id="UP000789739"/>
    </source>
</evidence>
<feature type="region of interest" description="Disordered" evidence="1">
    <location>
        <begin position="500"/>
        <end position="537"/>
    </location>
</feature>
<evidence type="ECO:0000259" key="2">
    <source>
        <dbReference type="PROSITE" id="PS50030"/>
    </source>
</evidence>
<protein>
    <submittedName>
        <fullName evidence="4">1560_t:CDS:1</fullName>
    </submittedName>
</protein>
<sequence>MTIHFEATYNKQTKHVIAESTTWSDLSSKLRMLFSIPSSKMIIVSYINKDGDAIALSNDSDLRELASHEGSTVKLTLSTGSEKDDSSGDESWIVEESKFGENPFSDTEGSDKARLNAKSSIEHTEFPPLTSPPSYRSVTLTDEKDEDELDSTTRSVNKGKEKDDSPTRTLSDNPHPENTSRPPFMDLVEQFQNILDQFKDVFDRNPQLIDSVNVVMDRILAGSFVDVQDYTDWLESFRNFGFGKFGKEKENASSNCGFGKFGKEKENASSNCCNDQRSCQNRCGKNANCKRTANPENDNSESYDRIYITFRSHPHPMFAPRPVFGHPLLYAPWHHRTPFNAFYSNPFFTPFSFFDDDDAAFRYFTPYTYAPFYTPRSIPTIYVTRPPTSPADEKRAESSTKGSESAKTCNWKNGRNRCNGARFGAPIASERSCRYACRQRSAYSNGSGSNADANFNVSEKITLLNAMGFEDNVQNEDLLKRYNGNVDRVVEVLLQRKQETLKQEQQKEQPRPDGEEKTEVDGDNFSEAESKPYSLKI</sequence>
<evidence type="ECO:0000259" key="3">
    <source>
        <dbReference type="PROSITE" id="PS51745"/>
    </source>
</evidence>
<dbReference type="OrthoDB" id="1594986at2759"/>
<keyword evidence="5" id="KW-1185">Reference proteome</keyword>
<reference evidence="4" key="1">
    <citation type="submission" date="2021-06" db="EMBL/GenBank/DDBJ databases">
        <authorList>
            <person name="Kallberg Y."/>
            <person name="Tangrot J."/>
            <person name="Rosling A."/>
        </authorList>
    </citation>
    <scope>NUCLEOTIDE SEQUENCE</scope>
    <source>
        <strain evidence="4">BR232B</strain>
    </source>
</reference>
<comment type="caution">
    <text evidence="4">The sequence shown here is derived from an EMBL/GenBank/DDBJ whole genome shotgun (WGS) entry which is preliminary data.</text>
</comment>
<dbReference type="Pfam" id="PF00564">
    <property type="entry name" value="PB1"/>
    <property type="match status" value="1"/>
</dbReference>
<evidence type="ECO:0000256" key="1">
    <source>
        <dbReference type="SAM" id="MobiDB-lite"/>
    </source>
</evidence>
<dbReference type="InterPro" id="IPR000270">
    <property type="entry name" value="PB1_dom"/>
</dbReference>
<dbReference type="SUPFAM" id="SSF46934">
    <property type="entry name" value="UBA-like"/>
    <property type="match status" value="1"/>
</dbReference>
<dbReference type="Gene3D" id="3.10.20.90">
    <property type="entry name" value="Phosphatidylinositol 3-kinase Catalytic Subunit, Chain A, domain 1"/>
    <property type="match status" value="1"/>
</dbReference>
<feature type="region of interest" description="Disordered" evidence="1">
    <location>
        <begin position="384"/>
        <end position="408"/>
    </location>
</feature>
<evidence type="ECO:0000313" key="4">
    <source>
        <dbReference type="EMBL" id="CAG8499678.1"/>
    </source>
</evidence>
<feature type="domain" description="UBA" evidence="2">
    <location>
        <begin position="456"/>
        <end position="496"/>
    </location>
</feature>
<dbReference type="PANTHER" id="PTHR20930:SF0">
    <property type="entry name" value="PROTEIN ILRUN"/>
    <property type="match status" value="1"/>
</dbReference>
<dbReference type="AlphaFoldDB" id="A0A9N8ZLL5"/>
<feature type="compositionally biased region" description="Polar residues" evidence="1">
    <location>
        <begin position="399"/>
        <end position="408"/>
    </location>
</feature>
<dbReference type="Gene3D" id="1.10.8.10">
    <property type="entry name" value="DNA helicase RuvA subunit, C-terminal domain"/>
    <property type="match status" value="1"/>
</dbReference>
<dbReference type="InterPro" id="IPR009060">
    <property type="entry name" value="UBA-like_sf"/>
</dbReference>
<gene>
    <name evidence="4" type="ORF">PBRASI_LOCUS2540</name>
</gene>
<organism evidence="4 5">
    <name type="scientific">Paraglomus brasilianum</name>
    <dbReference type="NCBI Taxonomy" id="144538"/>
    <lineage>
        <taxon>Eukaryota</taxon>
        <taxon>Fungi</taxon>
        <taxon>Fungi incertae sedis</taxon>
        <taxon>Mucoromycota</taxon>
        <taxon>Glomeromycotina</taxon>
        <taxon>Glomeromycetes</taxon>
        <taxon>Paraglomerales</taxon>
        <taxon>Paraglomeraceae</taxon>
        <taxon>Paraglomus</taxon>
    </lineage>
</organism>
<dbReference type="SUPFAM" id="SSF54277">
    <property type="entry name" value="CAD &amp; PB1 domains"/>
    <property type="match status" value="1"/>
</dbReference>
<feature type="compositionally biased region" description="Polar residues" evidence="1">
    <location>
        <begin position="167"/>
        <end position="181"/>
    </location>
</feature>